<dbReference type="Pfam" id="PF14659">
    <property type="entry name" value="Phage_int_SAM_3"/>
    <property type="match status" value="1"/>
</dbReference>
<dbReference type="InterPro" id="IPR004107">
    <property type="entry name" value="Integrase_SAM-like_N"/>
</dbReference>
<accession>A0A0N9Y5N7</accession>
<dbReference type="PATRIC" id="fig|1766.6.peg.610"/>
<evidence type="ECO:0000259" key="6">
    <source>
        <dbReference type="PROSITE" id="PS51898"/>
    </source>
</evidence>
<evidence type="ECO:0000259" key="7">
    <source>
        <dbReference type="PROSITE" id="PS51900"/>
    </source>
</evidence>
<dbReference type="AlphaFoldDB" id="A0A0N9Y5N7"/>
<dbReference type="GO" id="GO:0006310">
    <property type="term" value="P:DNA recombination"/>
    <property type="evidence" value="ECO:0007669"/>
    <property type="project" value="UniProtKB-KW"/>
</dbReference>
<gene>
    <name evidence="8" type="ORF">XA26_06170</name>
</gene>
<dbReference type="InterPro" id="IPR010998">
    <property type="entry name" value="Integrase_recombinase_N"/>
</dbReference>
<keyword evidence="3 5" id="KW-0238">DNA-binding</keyword>
<dbReference type="InterPro" id="IPR002104">
    <property type="entry name" value="Integrase_catalytic"/>
</dbReference>
<keyword evidence="4" id="KW-0233">DNA recombination</keyword>
<dbReference type="Proteomes" id="UP000057134">
    <property type="component" value="Chromosome"/>
</dbReference>
<dbReference type="PANTHER" id="PTHR30349:SF64">
    <property type="entry name" value="PROPHAGE INTEGRASE INTD-RELATED"/>
    <property type="match status" value="1"/>
</dbReference>
<evidence type="ECO:0000256" key="2">
    <source>
        <dbReference type="ARBA" id="ARBA00022908"/>
    </source>
</evidence>
<organism evidence="8 9">
    <name type="scientific">Mycolicibacterium fortuitum</name>
    <name type="common">Mycobacterium fortuitum</name>
    <dbReference type="NCBI Taxonomy" id="1766"/>
    <lineage>
        <taxon>Bacteria</taxon>
        <taxon>Bacillati</taxon>
        <taxon>Actinomycetota</taxon>
        <taxon>Actinomycetes</taxon>
        <taxon>Mycobacteriales</taxon>
        <taxon>Mycobacteriaceae</taxon>
        <taxon>Mycolicibacterium</taxon>
    </lineage>
</organism>
<evidence type="ECO:0000313" key="9">
    <source>
        <dbReference type="Proteomes" id="UP000057134"/>
    </source>
</evidence>
<proteinExistence type="inferred from homology"/>
<feature type="domain" description="Core-binding (CB)" evidence="7">
    <location>
        <begin position="47"/>
        <end position="140"/>
    </location>
</feature>
<dbReference type="InterPro" id="IPR011010">
    <property type="entry name" value="DNA_brk_join_enz"/>
</dbReference>
<evidence type="ECO:0000256" key="5">
    <source>
        <dbReference type="PROSITE-ProRule" id="PRU01248"/>
    </source>
</evidence>
<dbReference type="KEGG" id="mft:XA26_06170"/>
<dbReference type="GO" id="GO:0015074">
    <property type="term" value="P:DNA integration"/>
    <property type="evidence" value="ECO:0007669"/>
    <property type="project" value="UniProtKB-KW"/>
</dbReference>
<dbReference type="SUPFAM" id="SSF56349">
    <property type="entry name" value="DNA breaking-rejoining enzymes"/>
    <property type="match status" value="2"/>
</dbReference>
<sequence length="449" mass="49223">MARWYSADGRAHSRRGFKTKKAAEAYETEANYRKQHGVVFDPRRGAITFRDTARVWLDSRQGDLKPSTFDGYRYALADTAKRRGDMRHLGIDAVFGGYPVNAITREDIQAWVQRMLDAGKKPSTVRHAFWIVRMVLEQAVIDNRLPSNPADYVKLPTDHSVNGGKPGVVDDPSQFLTPTQVAALVDALPWPYNVYAHVAAWSGLRAGELCGLQVGDIDLPDPNSATRLGAVRVERTVRMIGGELRHLTPKTKGSRRKVPLTAETTALLRDYLREHPRRVEPDAPLFPNMNLTVPRPTGVKAETKPIGAGGAKQSAQDRQAAALAKLTVADAEARLVLDWAESLRHGVFYKAVYRPAVLRANRLAGYAVLPPALGFHALRHTYASLCVAAGIPTVKVSRFMGHAKPSTTESIYMHLFAEDHADEMDALGAMAPAKPAAAANNVVPLHRGG</sequence>
<dbReference type="Pfam" id="PF00589">
    <property type="entry name" value="Phage_integrase"/>
    <property type="match status" value="1"/>
</dbReference>
<name>A0A0N9Y5N7_MYCFO</name>
<keyword evidence="2" id="KW-0229">DNA integration</keyword>
<dbReference type="EMBL" id="CP011269">
    <property type="protein sequence ID" value="ALI24478.1"/>
    <property type="molecule type" value="Genomic_DNA"/>
</dbReference>
<dbReference type="GO" id="GO:0003677">
    <property type="term" value="F:DNA binding"/>
    <property type="evidence" value="ECO:0007669"/>
    <property type="project" value="UniProtKB-UniRule"/>
</dbReference>
<dbReference type="PROSITE" id="PS51900">
    <property type="entry name" value="CB"/>
    <property type="match status" value="1"/>
</dbReference>
<keyword evidence="9" id="KW-1185">Reference proteome</keyword>
<comment type="similarity">
    <text evidence="1">Belongs to the 'phage' integrase family.</text>
</comment>
<dbReference type="PROSITE" id="PS51898">
    <property type="entry name" value="TYR_RECOMBINASE"/>
    <property type="match status" value="1"/>
</dbReference>
<protein>
    <submittedName>
        <fullName evidence="8">Integrase</fullName>
    </submittedName>
</protein>
<dbReference type="Gene3D" id="1.10.150.130">
    <property type="match status" value="1"/>
</dbReference>
<evidence type="ECO:0000313" key="8">
    <source>
        <dbReference type="EMBL" id="ALI24478.1"/>
    </source>
</evidence>
<dbReference type="PANTHER" id="PTHR30349">
    <property type="entry name" value="PHAGE INTEGRASE-RELATED"/>
    <property type="match status" value="1"/>
</dbReference>
<evidence type="ECO:0000256" key="1">
    <source>
        <dbReference type="ARBA" id="ARBA00008857"/>
    </source>
</evidence>
<dbReference type="CDD" id="cd01189">
    <property type="entry name" value="INT_ICEBs1_C_like"/>
    <property type="match status" value="1"/>
</dbReference>
<dbReference type="InterPro" id="IPR044068">
    <property type="entry name" value="CB"/>
</dbReference>
<reference evidence="8 9" key="1">
    <citation type="journal article" date="2015" name="MBio">
        <title>Enzymatic Degradation of Phenazines Can Generate Energy and Protect Sensitive Organisms from Toxicity.</title>
        <authorList>
            <person name="Costa K.C."/>
            <person name="Bergkessel M."/>
            <person name="Saunders S."/>
            <person name="Korlach J."/>
            <person name="Newman D.K."/>
        </authorList>
    </citation>
    <scope>NUCLEOTIDE SEQUENCE [LARGE SCALE GENOMIC DNA]</scope>
    <source>
        <strain evidence="8 9">CT6</strain>
    </source>
</reference>
<feature type="domain" description="Tyr recombinase" evidence="6">
    <location>
        <begin position="171"/>
        <end position="425"/>
    </location>
</feature>
<dbReference type="InterPro" id="IPR013762">
    <property type="entry name" value="Integrase-like_cat_sf"/>
</dbReference>
<dbReference type="STRING" id="1766.XA26_06170"/>
<dbReference type="InterPro" id="IPR050090">
    <property type="entry name" value="Tyrosine_recombinase_XerCD"/>
</dbReference>
<evidence type="ECO:0000256" key="3">
    <source>
        <dbReference type="ARBA" id="ARBA00023125"/>
    </source>
</evidence>
<evidence type="ECO:0000256" key="4">
    <source>
        <dbReference type="ARBA" id="ARBA00023172"/>
    </source>
</evidence>
<dbReference type="Gene3D" id="1.10.443.10">
    <property type="entry name" value="Intergrase catalytic core"/>
    <property type="match status" value="1"/>
</dbReference>